<dbReference type="PANTHER" id="PTHR12872:SF1">
    <property type="entry name" value="ALPHA-N-ACETYLGLUCOSAMINIDASE"/>
    <property type="match status" value="1"/>
</dbReference>
<dbReference type="PANTHER" id="PTHR12872">
    <property type="entry name" value="ALPHA-N-ACETYLGLUCOSAMINIDASE"/>
    <property type="match status" value="1"/>
</dbReference>
<dbReference type="Pfam" id="PF12972">
    <property type="entry name" value="NAGLU_C"/>
    <property type="match status" value="1"/>
</dbReference>
<evidence type="ECO:0000259" key="3">
    <source>
        <dbReference type="Pfam" id="PF12971"/>
    </source>
</evidence>
<dbReference type="InterPro" id="IPR029018">
    <property type="entry name" value="Hex-like_dom2"/>
</dbReference>
<evidence type="ECO:0000313" key="5">
    <source>
        <dbReference type="EMBL" id="MDT0416686.1"/>
    </source>
</evidence>
<dbReference type="Proteomes" id="UP001183607">
    <property type="component" value="Unassembled WGS sequence"/>
</dbReference>
<organism evidence="5 6">
    <name type="scientific">Streptomyces evansiae</name>
    <dbReference type="NCBI Taxonomy" id="3075535"/>
    <lineage>
        <taxon>Bacteria</taxon>
        <taxon>Bacillati</taxon>
        <taxon>Actinomycetota</taxon>
        <taxon>Actinomycetes</taxon>
        <taxon>Kitasatosporales</taxon>
        <taxon>Streptomycetaceae</taxon>
        <taxon>Streptomyces</taxon>
    </lineage>
</organism>
<dbReference type="InterPro" id="IPR024732">
    <property type="entry name" value="NAGLU_C"/>
</dbReference>
<dbReference type="Gene3D" id="3.20.20.80">
    <property type="entry name" value="Glycosidases"/>
    <property type="match status" value="1"/>
</dbReference>
<proteinExistence type="predicted"/>
<dbReference type="GO" id="GO:0005975">
    <property type="term" value="P:carbohydrate metabolic process"/>
    <property type="evidence" value="ECO:0007669"/>
    <property type="project" value="UniProtKB-ARBA"/>
</dbReference>
<dbReference type="InterPro" id="IPR024240">
    <property type="entry name" value="NAGLU_N"/>
</dbReference>
<evidence type="ECO:0000313" key="6">
    <source>
        <dbReference type="Proteomes" id="UP001183607"/>
    </source>
</evidence>
<dbReference type="InterPro" id="IPR007781">
    <property type="entry name" value="NAGLU"/>
</dbReference>
<evidence type="ECO:0000259" key="4">
    <source>
        <dbReference type="Pfam" id="PF12972"/>
    </source>
</evidence>
<dbReference type="EMBL" id="JAVRER010000019">
    <property type="protein sequence ID" value="MDT0416686.1"/>
    <property type="molecule type" value="Genomic_DNA"/>
</dbReference>
<dbReference type="Gene3D" id="3.30.379.10">
    <property type="entry name" value="Chitobiase/beta-hexosaminidase domain 2-like"/>
    <property type="match status" value="1"/>
</dbReference>
<gene>
    <name evidence="5" type="ORF">RM574_14425</name>
</gene>
<sequence>MPWDRRTFLGLLAGAPGIAAVAGSGTAAAHTGAPRTPTPLAPSDPAAAAARRLLGARADQFLFTSLAPDTEGRDRFAVSGRAGQITIAGTNPATQLAGLRRYLKQAGLAQFTWAGSRAGLPERVPAPEGGRLEGRADTPHRFVLNDTNDGYTGPYHDWAYWEREIDLLALHGFNEVLVYAGADAVYQRLFQRYGYSDDEVRTWIPGPAHQPWWLLQNLSSFPEPVTARLIEQRAALGARIVGRLRELGMSPVLPGYFGTVPAGFADRNPGAKTVPQGKWMGFARPDWLDPRTDLFAEVAAAFYEIQEELYGRGTLYKMDLLHEGGSAGNVPVGDATRGVQRALRAARPDAVWVILGWQKNPPKEVVAAADREAMLVVDGLSDRFPEVNDRESDWQGTPYAFGSIWNFGGHTALGANARDWVDLYPRWRDRSGSRLSGIALMPEAADNNPAAFELFAELPWTEGPVDLTDWFREYARVRYGGSDAHAEAAWDILRTTAYGTRRDDRWSEPADGLFGARPALDAVSAGKWSPKALRYPAASFEPALDELLAVRAELRDSATYRRDLLDVARQALANRSRTLLPRLAAAYQAKNQAEFARLGRRWIALMDLLEQLVATDENHLLGRWVESARAWGGSAREKSQLQYDALSLLTTWGTRQGADAGLRDYANREWSGLVGGLYRLRWSTYIDELSAALKEGRKPVAVDWFALEDRWTRNPGALATQPRGQVHEVADEVARALARAD</sequence>
<dbReference type="Gene3D" id="1.20.120.670">
    <property type="entry name" value="N-acetyl-b-d-glucoasminidase"/>
    <property type="match status" value="1"/>
</dbReference>
<protein>
    <submittedName>
        <fullName evidence="5">Alpha-N-acetylglucosaminidase</fullName>
    </submittedName>
</protein>
<name>A0ABD5E5J2_9ACTN</name>
<dbReference type="Pfam" id="PF05089">
    <property type="entry name" value="NAGLU"/>
    <property type="match status" value="1"/>
</dbReference>
<dbReference type="PROSITE" id="PS51318">
    <property type="entry name" value="TAT"/>
    <property type="match status" value="1"/>
</dbReference>
<comment type="caution">
    <text evidence="5">The sequence shown here is derived from an EMBL/GenBank/DDBJ whole genome shotgun (WGS) entry which is preliminary data.</text>
</comment>
<feature type="domain" description="Alpha-N-acetylglucosaminidase C-terminal" evidence="4">
    <location>
        <begin position="470"/>
        <end position="734"/>
    </location>
</feature>
<dbReference type="InterPro" id="IPR024733">
    <property type="entry name" value="NAGLU_tim-barrel"/>
</dbReference>
<evidence type="ECO:0000259" key="2">
    <source>
        <dbReference type="Pfam" id="PF05089"/>
    </source>
</evidence>
<dbReference type="GO" id="GO:0016787">
    <property type="term" value="F:hydrolase activity"/>
    <property type="evidence" value="ECO:0007669"/>
    <property type="project" value="UniProtKB-KW"/>
</dbReference>
<dbReference type="AlphaFoldDB" id="A0ABD5E5J2"/>
<feature type="domain" description="Alpha-N-acetylglucosaminidase tim-barrel" evidence="2">
    <location>
        <begin position="141"/>
        <end position="461"/>
    </location>
</feature>
<feature type="domain" description="Alpha-N-acetylglucosaminidase N-terminal" evidence="3">
    <location>
        <begin position="45"/>
        <end position="126"/>
    </location>
</feature>
<dbReference type="Pfam" id="PF12971">
    <property type="entry name" value="NAGLU_N"/>
    <property type="match status" value="1"/>
</dbReference>
<reference evidence="6" key="1">
    <citation type="submission" date="2023-07" db="EMBL/GenBank/DDBJ databases">
        <title>30 novel species of actinomycetes from the DSMZ collection.</title>
        <authorList>
            <person name="Nouioui I."/>
        </authorList>
    </citation>
    <scope>NUCLEOTIDE SEQUENCE [LARGE SCALE GENOMIC DNA]</scope>
    <source>
        <strain evidence="6">DSM 41982</strain>
    </source>
</reference>
<dbReference type="RefSeq" id="WP_311677103.1">
    <property type="nucleotide sequence ID" value="NZ_JAVRER010000019.1"/>
</dbReference>
<dbReference type="InterPro" id="IPR006311">
    <property type="entry name" value="TAT_signal"/>
</dbReference>
<evidence type="ECO:0000256" key="1">
    <source>
        <dbReference type="ARBA" id="ARBA00022801"/>
    </source>
</evidence>
<keyword evidence="1" id="KW-0378">Hydrolase</keyword>
<accession>A0ABD5E5J2</accession>